<accession>A0ABY5NMJ3</accession>
<evidence type="ECO:0000313" key="3">
    <source>
        <dbReference type="Proteomes" id="UP001054811"/>
    </source>
</evidence>
<feature type="region of interest" description="Disordered" evidence="1">
    <location>
        <begin position="221"/>
        <end position="243"/>
    </location>
</feature>
<organism evidence="2 3">
    <name type="scientific">Microbacterium elymi</name>
    <dbReference type="NCBI Taxonomy" id="2909587"/>
    <lineage>
        <taxon>Bacteria</taxon>
        <taxon>Bacillati</taxon>
        <taxon>Actinomycetota</taxon>
        <taxon>Actinomycetes</taxon>
        <taxon>Micrococcales</taxon>
        <taxon>Microbacteriaceae</taxon>
        <taxon>Microbacterium</taxon>
    </lineage>
</organism>
<proteinExistence type="predicted"/>
<evidence type="ECO:0000256" key="1">
    <source>
        <dbReference type="SAM" id="MobiDB-lite"/>
    </source>
</evidence>
<dbReference type="Proteomes" id="UP001054811">
    <property type="component" value="Chromosome"/>
</dbReference>
<keyword evidence="3" id="KW-1185">Reference proteome</keyword>
<dbReference type="RefSeq" id="WP_259613061.1">
    <property type="nucleotide sequence ID" value="NZ_CP091139.2"/>
</dbReference>
<protein>
    <submittedName>
        <fullName evidence="2">Uncharacterized protein</fullName>
    </submittedName>
</protein>
<gene>
    <name evidence="2" type="ORF">L2X98_26115</name>
</gene>
<dbReference type="EMBL" id="CP091139">
    <property type="protein sequence ID" value="UUT36403.1"/>
    <property type="molecule type" value="Genomic_DNA"/>
</dbReference>
<reference evidence="2" key="1">
    <citation type="submission" date="2022-01" db="EMBL/GenBank/DDBJ databases">
        <title>Microbacterium eymi and Microbacterium rhizovicinus sp. nov., isolated from the rhizospheric soil of Elymus tsukushiensis, a plant native to the Dokdo Islands, Republic of Korea.</title>
        <authorList>
            <person name="Hwang Y.J."/>
        </authorList>
    </citation>
    <scope>NUCLEOTIDE SEQUENCE</scope>
    <source>
        <strain evidence="2">KUDC0405</strain>
    </source>
</reference>
<sequence>MHNIPVFSALAIAGQIPELYELIYRKFPEAYNKNGGLYGRITAVSKMNPANSKTPHKTRFTDQGAKYASPEGFIIPLVYGLSALLERREDGTIAWKTDPTTFLNDNLDEIAKRFKGIMQMGDFDPQKVGKSGPAYTMVRDTYTTLAGGEGRGGRLMGDDVEFNVGLVAIVMRPEDVDFRGISVSAGRGGTEQEGRLREAVIESSDGLRMTIGCTVWGDGSADVQPSTSSLAPTPIAGSRRPAA</sequence>
<name>A0ABY5NMJ3_9MICO</name>
<evidence type="ECO:0000313" key="2">
    <source>
        <dbReference type="EMBL" id="UUT36403.1"/>
    </source>
</evidence>